<dbReference type="PANTHER" id="PTHR36206:SF16">
    <property type="entry name" value="TRANSCRIPTION FACTOR DOMAIN-CONTAINING PROTEIN-RELATED"/>
    <property type="match status" value="1"/>
</dbReference>
<feature type="domain" description="Zn(2)-C6 fungal-type" evidence="7">
    <location>
        <begin position="15"/>
        <end position="43"/>
    </location>
</feature>
<dbReference type="SUPFAM" id="SSF57701">
    <property type="entry name" value="Zn2/Cys6 DNA-binding domain"/>
    <property type="match status" value="1"/>
</dbReference>
<evidence type="ECO:0000313" key="8">
    <source>
        <dbReference type="EMBL" id="KAH6660963.1"/>
    </source>
</evidence>
<dbReference type="PROSITE" id="PS00463">
    <property type="entry name" value="ZN2_CY6_FUNGAL_1"/>
    <property type="match status" value="1"/>
</dbReference>
<dbReference type="GeneID" id="70135389"/>
<comment type="caution">
    <text evidence="8">The sequence shown here is derived from an EMBL/GenBank/DDBJ whole genome shotgun (WGS) entry which is preliminary data.</text>
</comment>
<dbReference type="Pfam" id="PF11951">
    <property type="entry name" value="Fungal_trans_2"/>
    <property type="match status" value="1"/>
</dbReference>
<dbReference type="CDD" id="cd00067">
    <property type="entry name" value="GAL4"/>
    <property type="match status" value="1"/>
</dbReference>
<dbReference type="GO" id="GO:0000981">
    <property type="term" value="F:DNA-binding transcription factor activity, RNA polymerase II-specific"/>
    <property type="evidence" value="ECO:0007669"/>
    <property type="project" value="InterPro"/>
</dbReference>
<dbReference type="InterPro" id="IPR052360">
    <property type="entry name" value="Transcr_Regulatory_Proteins"/>
</dbReference>
<accession>A0A9P9A4B2</accession>
<evidence type="ECO:0000256" key="1">
    <source>
        <dbReference type="ARBA" id="ARBA00022723"/>
    </source>
</evidence>
<evidence type="ECO:0000256" key="3">
    <source>
        <dbReference type="ARBA" id="ARBA00023015"/>
    </source>
</evidence>
<dbReference type="EMBL" id="JAGPXC010000001">
    <property type="protein sequence ID" value="KAH6660963.1"/>
    <property type="molecule type" value="Genomic_DNA"/>
</dbReference>
<evidence type="ECO:0000256" key="4">
    <source>
        <dbReference type="ARBA" id="ARBA00023125"/>
    </source>
</evidence>
<dbReference type="PANTHER" id="PTHR36206">
    <property type="entry name" value="ASPERCRYPTIN BIOSYNTHESIS CLUSTER-SPECIFIC TRANSCRIPTION REGULATOR ATNN-RELATED"/>
    <property type="match status" value="1"/>
</dbReference>
<keyword evidence="6" id="KW-0539">Nucleus</keyword>
<evidence type="ECO:0000313" key="9">
    <source>
        <dbReference type="Proteomes" id="UP000758603"/>
    </source>
</evidence>
<dbReference type="InterPro" id="IPR021858">
    <property type="entry name" value="Fun_TF"/>
</dbReference>
<gene>
    <name evidence="8" type="ORF">BKA67DRAFT_654113</name>
</gene>
<name>A0A9P9A4B2_9PEZI</name>
<dbReference type="SMART" id="SM00066">
    <property type="entry name" value="GAL4"/>
    <property type="match status" value="1"/>
</dbReference>
<dbReference type="InterPro" id="IPR001138">
    <property type="entry name" value="Zn2Cys6_DnaBD"/>
</dbReference>
<evidence type="ECO:0000256" key="5">
    <source>
        <dbReference type="ARBA" id="ARBA00023163"/>
    </source>
</evidence>
<keyword evidence="9" id="KW-1185">Reference proteome</keyword>
<keyword evidence="3" id="KW-0805">Transcription regulation</keyword>
<evidence type="ECO:0000256" key="2">
    <source>
        <dbReference type="ARBA" id="ARBA00022833"/>
    </source>
</evidence>
<organism evidence="8 9">
    <name type="scientific">Truncatella angustata</name>
    <dbReference type="NCBI Taxonomy" id="152316"/>
    <lineage>
        <taxon>Eukaryota</taxon>
        <taxon>Fungi</taxon>
        <taxon>Dikarya</taxon>
        <taxon>Ascomycota</taxon>
        <taxon>Pezizomycotina</taxon>
        <taxon>Sordariomycetes</taxon>
        <taxon>Xylariomycetidae</taxon>
        <taxon>Amphisphaeriales</taxon>
        <taxon>Sporocadaceae</taxon>
        <taxon>Truncatella</taxon>
    </lineage>
</organism>
<dbReference type="AlphaFoldDB" id="A0A9P9A4B2"/>
<evidence type="ECO:0000259" key="7">
    <source>
        <dbReference type="PROSITE" id="PS50048"/>
    </source>
</evidence>
<dbReference type="PROSITE" id="PS50048">
    <property type="entry name" value="ZN2_CY6_FUNGAL_2"/>
    <property type="match status" value="1"/>
</dbReference>
<keyword evidence="2" id="KW-0862">Zinc</keyword>
<dbReference type="GO" id="GO:0003677">
    <property type="term" value="F:DNA binding"/>
    <property type="evidence" value="ECO:0007669"/>
    <property type="project" value="UniProtKB-KW"/>
</dbReference>
<dbReference type="Proteomes" id="UP000758603">
    <property type="component" value="Unassembled WGS sequence"/>
</dbReference>
<proteinExistence type="predicted"/>
<dbReference type="GO" id="GO:0008270">
    <property type="term" value="F:zinc ion binding"/>
    <property type="evidence" value="ECO:0007669"/>
    <property type="project" value="InterPro"/>
</dbReference>
<protein>
    <recommendedName>
        <fullName evidence="7">Zn(2)-C6 fungal-type domain-containing protein</fullName>
    </recommendedName>
</protein>
<evidence type="ECO:0000256" key="6">
    <source>
        <dbReference type="ARBA" id="ARBA00023242"/>
    </source>
</evidence>
<reference evidence="8" key="1">
    <citation type="journal article" date="2021" name="Nat. Commun.">
        <title>Genetic determinants of endophytism in the Arabidopsis root mycobiome.</title>
        <authorList>
            <person name="Mesny F."/>
            <person name="Miyauchi S."/>
            <person name="Thiergart T."/>
            <person name="Pickel B."/>
            <person name="Atanasova L."/>
            <person name="Karlsson M."/>
            <person name="Huettel B."/>
            <person name="Barry K.W."/>
            <person name="Haridas S."/>
            <person name="Chen C."/>
            <person name="Bauer D."/>
            <person name="Andreopoulos W."/>
            <person name="Pangilinan J."/>
            <person name="LaButti K."/>
            <person name="Riley R."/>
            <person name="Lipzen A."/>
            <person name="Clum A."/>
            <person name="Drula E."/>
            <person name="Henrissat B."/>
            <person name="Kohler A."/>
            <person name="Grigoriev I.V."/>
            <person name="Martin F.M."/>
            <person name="Hacquard S."/>
        </authorList>
    </citation>
    <scope>NUCLEOTIDE SEQUENCE</scope>
    <source>
        <strain evidence="8">MPI-SDFR-AT-0073</strain>
    </source>
</reference>
<keyword evidence="4" id="KW-0238">DNA-binding</keyword>
<keyword evidence="1" id="KW-0479">Metal-binding</keyword>
<dbReference type="Gene3D" id="4.10.240.10">
    <property type="entry name" value="Zn(2)-C6 fungal-type DNA-binding domain"/>
    <property type="match status" value="1"/>
</dbReference>
<dbReference type="InterPro" id="IPR036864">
    <property type="entry name" value="Zn2-C6_fun-type_DNA-bd_sf"/>
</dbReference>
<sequence length="558" mass="61935">MLTPKNGRRKNAKSGCRTCKLRKVKCDERKPSCHRCISAGRVCAGYGIWGGGGNQYGDPCGRIQYPNPNLVTLCRTLSPLGVMTARESLAFEYFVFQSAPRLPGAFASPFWTTLVFQASSNEAAVLSALLALSFAHKNNSLQNDRIAGKASQLADDHEHFILQHYSRAISQLQAHLAAGTSASVRVTLITCLLFICLELLRGQYKSAVSHLESGLKLLNMPKFFPGVESTIDRMKSPYRFEEHWIAVTFGRLYISTVLSGQISRDLYPISYEAEFPQIFCSVTQARHCLDQLLAKVTSLMSKTRHAGALSEHAISTTLSHMQSELKSDFSRWKQVHTSSKSSLETNSSFLESWAYDILEQYHVMGLIMADTCLDEAGELAFDSYTFQFASIIENFIPKLKFSASAKAEEVIPGYTRGTSKSVCDLGAIPPLYYVALKCRVHQIRLQAIKILRLLSHSEGIWHAVIAACVAEEVMRIEEGDFYKAFELDDGFSPFAPPVVKDASLPALPLVRRICQVRVILPNDISEGLVIECEKVGNGGSSNLLKREYNFNSQSWNAA</sequence>
<dbReference type="RefSeq" id="XP_045965094.1">
    <property type="nucleotide sequence ID" value="XM_046106498.1"/>
</dbReference>
<keyword evidence="5" id="KW-0804">Transcription</keyword>
<dbReference type="OrthoDB" id="3172332at2759"/>
<dbReference type="Pfam" id="PF00172">
    <property type="entry name" value="Zn_clus"/>
    <property type="match status" value="1"/>
</dbReference>